<evidence type="ECO:0008006" key="2">
    <source>
        <dbReference type="Google" id="ProtNLM"/>
    </source>
</evidence>
<gene>
    <name evidence="1" type="ORF">AB5J58_03835</name>
</gene>
<accession>A0AB39LZB0</accession>
<proteinExistence type="predicted"/>
<dbReference type="RefSeq" id="WP_369186488.1">
    <property type="nucleotide sequence ID" value="NZ_CP163431.1"/>
</dbReference>
<protein>
    <recommendedName>
        <fullName evidence="2">Head-to-tail adaptor</fullName>
    </recommendedName>
</protein>
<evidence type="ECO:0000313" key="1">
    <source>
        <dbReference type="EMBL" id="XDP99364.1"/>
    </source>
</evidence>
<dbReference type="EMBL" id="CP163431">
    <property type="protein sequence ID" value="XDP99364.1"/>
    <property type="molecule type" value="Genomic_DNA"/>
</dbReference>
<organism evidence="1">
    <name type="scientific">Streptomyces sp. R08</name>
    <dbReference type="NCBI Taxonomy" id="3238624"/>
    <lineage>
        <taxon>Bacteria</taxon>
        <taxon>Bacillati</taxon>
        <taxon>Actinomycetota</taxon>
        <taxon>Actinomycetes</taxon>
        <taxon>Kitasatosporales</taxon>
        <taxon>Streptomycetaceae</taxon>
        <taxon>Streptomyces</taxon>
    </lineage>
</organism>
<name>A0AB39LZB0_9ACTN</name>
<dbReference type="AlphaFoldDB" id="A0AB39LZB0"/>
<sequence>MAYATLDELKGRLDWELDEDELRIAAGALDDASDLAATYGRDWPEATAPRLVKTLVLKSAARYLRNPNGYTQSRAGDETLAWSDIGRDSGTVYFAREEIRLLEELAGRKPGITSVAVFAWGTKQRGHSAAGLVPVNYSPASPFPLFEDEASPW</sequence>
<reference evidence="1" key="1">
    <citation type="submission" date="2024-07" db="EMBL/GenBank/DDBJ databases">
        <authorList>
            <person name="Yu S.T."/>
        </authorList>
    </citation>
    <scope>NUCLEOTIDE SEQUENCE</scope>
    <source>
        <strain evidence="1">R08</strain>
    </source>
</reference>